<reference evidence="2 3" key="1">
    <citation type="submission" date="2019-11" db="EMBL/GenBank/DDBJ databases">
        <title>Isolation of a new High Light Tolerant Cyanobacteria.</title>
        <authorList>
            <person name="Dobson Z."/>
            <person name="Vaughn N."/>
            <person name="Vaughn M."/>
            <person name="Fromme P."/>
            <person name="Mazor Y."/>
        </authorList>
    </citation>
    <scope>NUCLEOTIDE SEQUENCE [LARGE SCALE GENOMIC DNA]</scope>
    <source>
        <strain evidence="2 3">0216</strain>
    </source>
</reference>
<dbReference type="Pfam" id="PF00534">
    <property type="entry name" value="Glycos_transf_1"/>
    <property type="match status" value="1"/>
</dbReference>
<protein>
    <submittedName>
        <fullName evidence="2">Glycosyltransferase</fullName>
    </submittedName>
</protein>
<dbReference type="GO" id="GO:0016757">
    <property type="term" value="F:glycosyltransferase activity"/>
    <property type="evidence" value="ECO:0007669"/>
    <property type="project" value="InterPro"/>
</dbReference>
<evidence type="ECO:0000259" key="1">
    <source>
        <dbReference type="Pfam" id="PF00534"/>
    </source>
</evidence>
<name>A0A844GPW3_9CHRO</name>
<feature type="domain" description="Glycosyl transferase family 1" evidence="1">
    <location>
        <begin position="196"/>
        <end position="363"/>
    </location>
</feature>
<dbReference type="SUPFAM" id="SSF53756">
    <property type="entry name" value="UDP-Glycosyltransferase/glycogen phosphorylase"/>
    <property type="match status" value="1"/>
</dbReference>
<sequence length="384" mass="43421">MSEKKISVLIPDLSLHGTTRGYTISQGLQKLGYQVNIYGFLFGGEIYPSPPYGLPITYFHGKPLPSLVKTMFDLSGEIDGDILYVIKPQLSSFGVGLIKAWRGKKPLILDLDDWEMGEWGGDDWQYQGQIFHDVFSQDSDLRKPGHPLYLKWLEKAMNRVGGITVSSKFLEYRYGGTYLPNVRDTQVFNPDNFNGEKLREKYGLNNYKLLMVTSTCKAGQGIEDILTALDQLNNPQLRLILVGGNPENKDYYQQLQEKWGKWIITIQPQSFDQIQNAIALSHIMMITPHNLPANIAKCPLELIEAMAMAKPIIATKVGEIPHILSDTGYLINPQSPAEIAQQISLLFSDYEEAKQRGKLARQRCENYYSINNLTHTLAQVLSFI</sequence>
<dbReference type="EMBL" id="WMIA01000005">
    <property type="protein sequence ID" value="MTF38527.1"/>
    <property type="molecule type" value="Genomic_DNA"/>
</dbReference>
<dbReference type="Gene3D" id="3.40.50.2000">
    <property type="entry name" value="Glycogen Phosphorylase B"/>
    <property type="match status" value="2"/>
</dbReference>
<keyword evidence="2" id="KW-0808">Transferase</keyword>
<dbReference type="RefSeq" id="WP_155083408.1">
    <property type="nucleotide sequence ID" value="NZ_WMIA01000005.1"/>
</dbReference>
<gene>
    <name evidence="2" type="ORF">GGC33_06280</name>
</gene>
<evidence type="ECO:0000313" key="3">
    <source>
        <dbReference type="Proteomes" id="UP000437131"/>
    </source>
</evidence>
<dbReference type="Proteomes" id="UP000437131">
    <property type="component" value="Unassembled WGS sequence"/>
</dbReference>
<comment type="caution">
    <text evidence="2">The sequence shown here is derived from an EMBL/GenBank/DDBJ whole genome shotgun (WGS) entry which is preliminary data.</text>
</comment>
<dbReference type="InterPro" id="IPR001296">
    <property type="entry name" value="Glyco_trans_1"/>
</dbReference>
<organism evidence="2 3">
    <name type="scientific">Cyanobacterium aponinum 0216</name>
    <dbReference type="NCBI Taxonomy" id="2676140"/>
    <lineage>
        <taxon>Bacteria</taxon>
        <taxon>Bacillati</taxon>
        <taxon>Cyanobacteriota</taxon>
        <taxon>Cyanophyceae</taxon>
        <taxon>Oscillatoriophycideae</taxon>
        <taxon>Chroococcales</taxon>
        <taxon>Geminocystaceae</taxon>
        <taxon>Cyanobacterium</taxon>
    </lineage>
</organism>
<evidence type="ECO:0000313" key="2">
    <source>
        <dbReference type="EMBL" id="MTF38527.1"/>
    </source>
</evidence>
<dbReference type="AlphaFoldDB" id="A0A844GPW3"/>
<dbReference type="PANTHER" id="PTHR12526">
    <property type="entry name" value="GLYCOSYLTRANSFERASE"/>
    <property type="match status" value="1"/>
</dbReference>
<proteinExistence type="predicted"/>
<accession>A0A844GPW3</accession>